<dbReference type="PROSITE" id="PS51935">
    <property type="entry name" value="NLPC_P60"/>
    <property type="match status" value="1"/>
</dbReference>
<keyword evidence="8" id="KW-1185">Reference proteome</keyword>
<feature type="domain" description="NlpC/P60" evidence="6">
    <location>
        <begin position="86"/>
        <end position="235"/>
    </location>
</feature>
<sequence length="237" mass="26453">MERLNLRRLIPLSFTSLFLFSLAMLIGLLIQPINSGLVRYAACAFVLLSLISGAAIFWRRRWFQCVIGMGLILITAIALWSPASPENLRAAYVANLRTFEGTPYVWGGEGRLGIDCSGLPRTAWRKTLFEEGLRTMNPALIRQSFLSWWNDAAARDLPISADYCRLDIKGPLAKLPYEQLQPGDLAVTSSGVHCLVYLGDGDWIEADPAQDKVLVLNKRQPDVWLSTPCIIARRVGF</sequence>
<evidence type="ECO:0000256" key="1">
    <source>
        <dbReference type="ARBA" id="ARBA00007074"/>
    </source>
</evidence>
<keyword evidence="5" id="KW-1133">Transmembrane helix</keyword>
<dbReference type="Gene3D" id="3.90.1720.10">
    <property type="entry name" value="endopeptidase domain like (from Nostoc punctiforme)"/>
    <property type="match status" value="1"/>
</dbReference>
<dbReference type="RefSeq" id="WP_075078948.1">
    <property type="nucleotide sequence ID" value="NZ_BDCO01000002.1"/>
</dbReference>
<evidence type="ECO:0000313" key="8">
    <source>
        <dbReference type="Proteomes" id="UP000076023"/>
    </source>
</evidence>
<dbReference type="InterPro" id="IPR038765">
    <property type="entry name" value="Papain-like_cys_pep_sf"/>
</dbReference>
<accession>A0A146G8G0</accession>
<organism evidence="7 8">
    <name type="scientific">Terrimicrobium sacchariphilum</name>
    <dbReference type="NCBI Taxonomy" id="690879"/>
    <lineage>
        <taxon>Bacteria</taxon>
        <taxon>Pseudomonadati</taxon>
        <taxon>Verrucomicrobiota</taxon>
        <taxon>Terrimicrobiia</taxon>
        <taxon>Terrimicrobiales</taxon>
        <taxon>Terrimicrobiaceae</taxon>
        <taxon>Terrimicrobium</taxon>
    </lineage>
</organism>
<dbReference type="InterPro" id="IPR051794">
    <property type="entry name" value="PG_Endopeptidase_C40"/>
</dbReference>
<evidence type="ECO:0000259" key="6">
    <source>
        <dbReference type="PROSITE" id="PS51935"/>
    </source>
</evidence>
<dbReference type="STRING" id="690879.TSACC_21594"/>
<keyword evidence="4" id="KW-0788">Thiol protease</keyword>
<evidence type="ECO:0000256" key="5">
    <source>
        <dbReference type="SAM" id="Phobius"/>
    </source>
</evidence>
<dbReference type="Proteomes" id="UP000076023">
    <property type="component" value="Unassembled WGS sequence"/>
</dbReference>
<dbReference type="PANTHER" id="PTHR47359:SF3">
    <property type="entry name" value="NLP_P60 DOMAIN-CONTAINING PROTEIN-RELATED"/>
    <property type="match status" value="1"/>
</dbReference>
<dbReference type="InParanoid" id="A0A146G8G0"/>
<evidence type="ECO:0000256" key="4">
    <source>
        <dbReference type="ARBA" id="ARBA00022807"/>
    </source>
</evidence>
<dbReference type="PANTHER" id="PTHR47359">
    <property type="entry name" value="PEPTIDOGLYCAN DL-ENDOPEPTIDASE CWLO"/>
    <property type="match status" value="1"/>
</dbReference>
<dbReference type="AlphaFoldDB" id="A0A146G8G0"/>
<keyword evidence="5" id="KW-0472">Membrane</keyword>
<proteinExistence type="inferred from homology"/>
<dbReference type="OrthoDB" id="9808890at2"/>
<dbReference type="GO" id="GO:0008234">
    <property type="term" value="F:cysteine-type peptidase activity"/>
    <property type="evidence" value="ECO:0007669"/>
    <property type="project" value="UniProtKB-KW"/>
</dbReference>
<keyword evidence="2" id="KW-0645">Protease</keyword>
<evidence type="ECO:0000256" key="2">
    <source>
        <dbReference type="ARBA" id="ARBA00022670"/>
    </source>
</evidence>
<keyword evidence="3" id="KW-0378">Hydrolase</keyword>
<evidence type="ECO:0000256" key="3">
    <source>
        <dbReference type="ARBA" id="ARBA00022801"/>
    </source>
</evidence>
<dbReference type="SUPFAM" id="SSF54001">
    <property type="entry name" value="Cysteine proteinases"/>
    <property type="match status" value="1"/>
</dbReference>
<dbReference type="InterPro" id="IPR000064">
    <property type="entry name" value="NLP_P60_dom"/>
</dbReference>
<dbReference type="Pfam" id="PF00877">
    <property type="entry name" value="NLPC_P60"/>
    <property type="match status" value="1"/>
</dbReference>
<keyword evidence="5" id="KW-0812">Transmembrane</keyword>
<reference evidence="8" key="1">
    <citation type="journal article" date="2017" name="Genome Announc.">
        <title>Draft Genome Sequence of Terrimicrobium sacchariphilum NM-5T, a Facultative Anaerobic Soil Bacterium of the Class Spartobacteria.</title>
        <authorList>
            <person name="Qiu Y.L."/>
            <person name="Tourlousse D.M."/>
            <person name="Matsuura N."/>
            <person name="Ohashi A."/>
            <person name="Sekiguchi Y."/>
        </authorList>
    </citation>
    <scope>NUCLEOTIDE SEQUENCE [LARGE SCALE GENOMIC DNA]</scope>
    <source>
        <strain evidence="8">NM-5</strain>
    </source>
</reference>
<feature type="transmembrane region" description="Helical" evidence="5">
    <location>
        <begin position="37"/>
        <end position="58"/>
    </location>
</feature>
<dbReference type="EMBL" id="BDCO01000002">
    <property type="protein sequence ID" value="GAT33184.1"/>
    <property type="molecule type" value="Genomic_DNA"/>
</dbReference>
<comment type="similarity">
    <text evidence="1">Belongs to the peptidase C40 family.</text>
</comment>
<gene>
    <name evidence="7" type="ORF">TSACC_21594</name>
</gene>
<protein>
    <submittedName>
        <fullName evidence="7">NlpC/P60 family protein</fullName>
    </submittedName>
</protein>
<feature type="transmembrane region" description="Helical" evidence="5">
    <location>
        <begin position="12"/>
        <end position="31"/>
    </location>
</feature>
<dbReference type="GO" id="GO:0006508">
    <property type="term" value="P:proteolysis"/>
    <property type="evidence" value="ECO:0007669"/>
    <property type="project" value="UniProtKB-KW"/>
</dbReference>
<name>A0A146G8G0_TERSA</name>
<feature type="transmembrane region" description="Helical" evidence="5">
    <location>
        <begin position="65"/>
        <end position="83"/>
    </location>
</feature>
<evidence type="ECO:0000313" key="7">
    <source>
        <dbReference type="EMBL" id="GAT33184.1"/>
    </source>
</evidence>
<comment type="caution">
    <text evidence="7">The sequence shown here is derived from an EMBL/GenBank/DDBJ whole genome shotgun (WGS) entry which is preliminary data.</text>
</comment>